<evidence type="ECO:0000256" key="7">
    <source>
        <dbReference type="SAM" id="MobiDB-lite"/>
    </source>
</evidence>
<feature type="region of interest" description="Disordered" evidence="7">
    <location>
        <begin position="33"/>
        <end position="56"/>
    </location>
</feature>
<dbReference type="PROSITE" id="PS00678">
    <property type="entry name" value="WD_REPEATS_1"/>
    <property type="match status" value="1"/>
</dbReference>
<dbReference type="Gene3D" id="2.130.10.10">
    <property type="entry name" value="YVTN repeat-like/Quinoprotein amine dehydrogenase"/>
    <property type="match status" value="1"/>
</dbReference>
<proteinExistence type="inferred from homology"/>
<dbReference type="InterPro" id="IPR050853">
    <property type="entry name" value="WD_repeat_DNA-damage-binding"/>
</dbReference>
<dbReference type="Proteomes" id="UP000737018">
    <property type="component" value="Unassembled WGS sequence"/>
</dbReference>
<dbReference type="OrthoDB" id="10588106at2759"/>
<dbReference type="InterPro" id="IPR015943">
    <property type="entry name" value="WD40/YVTN_repeat-like_dom_sf"/>
</dbReference>
<feature type="compositionally biased region" description="Low complexity" evidence="7">
    <location>
        <begin position="37"/>
        <end position="51"/>
    </location>
</feature>
<reference evidence="8" key="1">
    <citation type="submission" date="2020-03" db="EMBL/GenBank/DDBJ databases">
        <title>Castanea mollissima Vanexum genome sequencing.</title>
        <authorList>
            <person name="Staton M."/>
        </authorList>
    </citation>
    <scope>NUCLEOTIDE SEQUENCE</scope>
    <source>
        <tissue evidence="8">Leaf</tissue>
    </source>
</reference>
<keyword evidence="4" id="KW-0227">DNA damage</keyword>
<evidence type="ECO:0000256" key="4">
    <source>
        <dbReference type="ARBA" id="ARBA00022763"/>
    </source>
</evidence>
<keyword evidence="5" id="KW-0238">DNA-binding</keyword>
<protein>
    <submittedName>
        <fullName evidence="8">Uncharacterized protein</fullName>
    </submittedName>
</protein>
<dbReference type="GO" id="GO:2000001">
    <property type="term" value="P:regulation of DNA damage checkpoint"/>
    <property type="evidence" value="ECO:0007669"/>
    <property type="project" value="TreeGrafter"/>
</dbReference>
<gene>
    <name evidence="8" type="ORF">CMV_025461</name>
</gene>
<feature type="repeat" description="WD" evidence="6">
    <location>
        <begin position="1"/>
        <end position="17"/>
    </location>
</feature>
<dbReference type="AlphaFoldDB" id="A0A8J4QLX4"/>
<evidence type="ECO:0000256" key="1">
    <source>
        <dbReference type="ARBA" id="ARBA00005434"/>
    </source>
</evidence>
<sequence>MATSSSDGTARIWDLRSICVDQPKTLKKVSHKRVVQSTHFSPSGSSPTTTSRDNTVGMVTGVNFDHTSMIKHDDQSGDSMSYFRINDEVAAAIKERKPIEPIKKVRRLGVRNPKTQSPIRYWSPDQVVVKPRTVVLTPLSTSPDNDQQRADQEADLRGFDHGGRGVLMS</sequence>
<dbReference type="GO" id="GO:0005634">
    <property type="term" value="C:nucleus"/>
    <property type="evidence" value="ECO:0007669"/>
    <property type="project" value="TreeGrafter"/>
</dbReference>
<accession>A0A8J4QLX4</accession>
<dbReference type="InterPro" id="IPR019775">
    <property type="entry name" value="WD40_repeat_CS"/>
</dbReference>
<evidence type="ECO:0000313" key="8">
    <source>
        <dbReference type="EMBL" id="KAF3948559.1"/>
    </source>
</evidence>
<dbReference type="GO" id="GO:0006974">
    <property type="term" value="P:DNA damage response"/>
    <property type="evidence" value="ECO:0007669"/>
    <property type="project" value="UniProtKB-KW"/>
</dbReference>
<comment type="caution">
    <text evidence="8">The sequence shown here is derived from an EMBL/GenBank/DDBJ whole genome shotgun (WGS) entry which is preliminary data.</text>
</comment>
<keyword evidence="2 6" id="KW-0853">WD repeat</keyword>
<evidence type="ECO:0000256" key="2">
    <source>
        <dbReference type="ARBA" id="ARBA00022574"/>
    </source>
</evidence>
<dbReference type="SUPFAM" id="SSF50978">
    <property type="entry name" value="WD40 repeat-like"/>
    <property type="match status" value="1"/>
</dbReference>
<keyword evidence="9" id="KW-1185">Reference proteome</keyword>
<evidence type="ECO:0000313" key="9">
    <source>
        <dbReference type="Proteomes" id="UP000737018"/>
    </source>
</evidence>
<keyword evidence="3" id="KW-0677">Repeat</keyword>
<dbReference type="PANTHER" id="PTHR14773">
    <property type="entry name" value="WD REPEAT-CONTAINING PROTEIN 76"/>
    <property type="match status" value="1"/>
</dbReference>
<dbReference type="InterPro" id="IPR001680">
    <property type="entry name" value="WD40_rpt"/>
</dbReference>
<name>A0A8J4QLX4_9ROSI</name>
<evidence type="ECO:0000256" key="3">
    <source>
        <dbReference type="ARBA" id="ARBA00022737"/>
    </source>
</evidence>
<evidence type="ECO:0000256" key="6">
    <source>
        <dbReference type="PROSITE-ProRule" id="PRU00221"/>
    </source>
</evidence>
<dbReference type="PANTHER" id="PTHR14773:SF0">
    <property type="entry name" value="WD REPEAT-CONTAINING PROTEIN 76"/>
    <property type="match status" value="1"/>
</dbReference>
<feature type="region of interest" description="Disordered" evidence="7">
    <location>
        <begin position="138"/>
        <end position="169"/>
    </location>
</feature>
<dbReference type="EMBL" id="JRKL02006724">
    <property type="protein sequence ID" value="KAF3948559.1"/>
    <property type="molecule type" value="Genomic_DNA"/>
</dbReference>
<dbReference type="GO" id="GO:0003677">
    <property type="term" value="F:DNA binding"/>
    <property type="evidence" value="ECO:0007669"/>
    <property type="project" value="UniProtKB-KW"/>
</dbReference>
<dbReference type="InterPro" id="IPR036322">
    <property type="entry name" value="WD40_repeat_dom_sf"/>
</dbReference>
<feature type="compositionally biased region" description="Basic and acidic residues" evidence="7">
    <location>
        <begin position="146"/>
        <end position="163"/>
    </location>
</feature>
<dbReference type="PROSITE" id="PS50294">
    <property type="entry name" value="WD_REPEATS_REGION"/>
    <property type="match status" value="1"/>
</dbReference>
<organism evidence="8 9">
    <name type="scientific">Castanea mollissima</name>
    <name type="common">Chinese chestnut</name>
    <dbReference type="NCBI Taxonomy" id="60419"/>
    <lineage>
        <taxon>Eukaryota</taxon>
        <taxon>Viridiplantae</taxon>
        <taxon>Streptophyta</taxon>
        <taxon>Embryophyta</taxon>
        <taxon>Tracheophyta</taxon>
        <taxon>Spermatophyta</taxon>
        <taxon>Magnoliopsida</taxon>
        <taxon>eudicotyledons</taxon>
        <taxon>Gunneridae</taxon>
        <taxon>Pentapetalae</taxon>
        <taxon>rosids</taxon>
        <taxon>fabids</taxon>
        <taxon>Fagales</taxon>
        <taxon>Fagaceae</taxon>
        <taxon>Castanea</taxon>
    </lineage>
</organism>
<dbReference type="PROSITE" id="PS50082">
    <property type="entry name" value="WD_REPEATS_2"/>
    <property type="match status" value="1"/>
</dbReference>
<evidence type="ECO:0000256" key="5">
    <source>
        <dbReference type="ARBA" id="ARBA00023125"/>
    </source>
</evidence>
<comment type="similarity">
    <text evidence="1">Belongs to the WD repeat DDB2/WDR76 family.</text>
</comment>